<dbReference type="Proteomes" id="UP000184192">
    <property type="component" value="Unassembled WGS sequence"/>
</dbReference>
<gene>
    <name evidence="1" type="ORF">SAMN05444350_10431</name>
</gene>
<dbReference type="AlphaFoldDB" id="A0A1M6C978"/>
<reference evidence="2" key="1">
    <citation type="submission" date="2016-11" db="EMBL/GenBank/DDBJ databases">
        <authorList>
            <person name="Varghese N."/>
            <person name="Submissions S."/>
        </authorList>
    </citation>
    <scope>NUCLEOTIDE SEQUENCE [LARGE SCALE GENOMIC DNA]</scope>
    <source>
        <strain evidence="2">DSM 26884</strain>
    </source>
</reference>
<evidence type="ECO:0000313" key="2">
    <source>
        <dbReference type="Proteomes" id="UP000184192"/>
    </source>
</evidence>
<sequence>MYDKLKLLYPRMRGTPDISGYLDKAKEQTDLKTGEVCIFGSLDGLKVSIYTGGYSIIGSLAKYLYPSNVYPLDRHSTIQAIEKLSDALHIDMREAKVTGLEFGTQFVMRKPVDEYLKKLGDMPKLARYHFDVGTLYYKHKGKQQPKVFCFYDKRADADAKGLIMPDGFAGTNLLKYEMRLNGRLPQQIGVPEVQASTLSESEFYRLLVRKWQKHYFSISKLNQLKTKVMSEIKTVSDAFDVLVARLISQSDQSQITAFLEELKDAKVFNDRKCYTRLKKKIIEVANKAGVSISDEDIRELDDEIKNVGAYV</sequence>
<evidence type="ECO:0000313" key="1">
    <source>
        <dbReference type="EMBL" id="SHI57577.1"/>
    </source>
</evidence>
<dbReference type="EMBL" id="FQZN01000004">
    <property type="protein sequence ID" value="SHI57577.1"/>
    <property type="molecule type" value="Genomic_DNA"/>
</dbReference>
<protein>
    <submittedName>
        <fullName evidence="1">Uncharacterized protein</fullName>
    </submittedName>
</protein>
<organism evidence="1 2">
    <name type="scientific">Bacteroides stercorirosoris</name>
    <dbReference type="NCBI Taxonomy" id="871324"/>
    <lineage>
        <taxon>Bacteria</taxon>
        <taxon>Pseudomonadati</taxon>
        <taxon>Bacteroidota</taxon>
        <taxon>Bacteroidia</taxon>
        <taxon>Bacteroidales</taxon>
        <taxon>Bacteroidaceae</taxon>
        <taxon>Bacteroides</taxon>
    </lineage>
</organism>
<dbReference type="eggNOG" id="ENOG50335S4">
    <property type="taxonomic scope" value="Bacteria"/>
</dbReference>
<accession>A0A1M6C978</accession>
<dbReference type="GeneID" id="92711088"/>
<proteinExistence type="predicted"/>
<name>A0A1M6C978_9BACE</name>
<dbReference type="RefSeq" id="WP_073312844.1">
    <property type="nucleotide sequence ID" value="NZ_FQZN01000004.1"/>
</dbReference>
<keyword evidence="2" id="KW-1185">Reference proteome</keyword>